<dbReference type="Pfam" id="PF00668">
    <property type="entry name" value="Condensation"/>
    <property type="match status" value="2"/>
</dbReference>
<dbReference type="GO" id="GO:0005829">
    <property type="term" value="C:cytosol"/>
    <property type="evidence" value="ECO:0007669"/>
    <property type="project" value="TreeGrafter"/>
</dbReference>
<dbReference type="GO" id="GO:0043041">
    <property type="term" value="P:amino acid activation for nonribosomal peptide biosynthetic process"/>
    <property type="evidence" value="ECO:0007669"/>
    <property type="project" value="TreeGrafter"/>
</dbReference>
<protein>
    <submittedName>
        <fullName evidence="6">Amino acid adenylation domain-containing protein</fullName>
    </submittedName>
</protein>
<feature type="non-terminal residue" evidence="6">
    <location>
        <position position="1305"/>
    </location>
</feature>
<evidence type="ECO:0000256" key="4">
    <source>
        <dbReference type="ARBA" id="ARBA00022553"/>
    </source>
</evidence>
<accession>A0A1G8SZA8</accession>
<dbReference type="InterPro" id="IPR023213">
    <property type="entry name" value="CAT-like_dom_sf"/>
</dbReference>
<keyword evidence="7" id="KW-1185">Reference proteome</keyword>
<dbReference type="Gene3D" id="1.10.1200.10">
    <property type="entry name" value="ACP-like"/>
    <property type="match status" value="2"/>
</dbReference>
<dbReference type="UniPathway" id="UPA00011"/>
<evidence type="ECO:0000259" key="5">
    <source>
        <dbReference type="PROSITE" id="PS50075"/>
    </source>
</evidence>
<dbReference type="InterPro" id="IPR036736">
    <property type="entry name" value="ACP-like_sf"/>
</dbReference>
<dbReference type="Gene3D" id="3.40.50.980">
    <property type="match status" value="2"/>
</dbReference>
<dbReference type="GO" id="GO:0031177">
    <property type="term" value="F:phosphopantetheine binding"/>
    <property type="evidence" value="ECO:0007669"/>
    <property type="project" value="InterPro"/>
</dbReference>
<dbReference type="Pfam" id="PF00550">
    <property type="entry name" value="PP-binding"/>
    <property type="match status" value="2"/>
</dbReference>
<dbReference type="CDD" id="cd19540">
    <property type="entry name" value="LCL_NRPS-like"/>
    <property type="match status" value="1"/>
</dbReference>
<dbReference type="InterPro" id="IPR006162">
    <property type="entry name" value="Ppantetheine_attach_site"/>
</dbReference>
<dbReference type="PANTHER" id="PTHR45527:SF1">
    <property type="entry name" value="FATTY ACID SYNTHASE"/>
    <property type="match status" value="1"/>
</dbReference>
<dbReference type="Gene3D" id="2.30.38.10">
    <property type="entry name" value="Luciferase, Domain 3"/>
    <property type="match status" value="1"/>
</dbReference>
<dbReference type="OrthoDB" id="2472181at2"/>
<evidence type="ECO:0000313" key="7">
    <source>
        <dbReference type="Proteomes" id="UP000183263"/>
    </source>
</evidence>
<proteinExistence type="inferred from homology"/>
<dbReference type="EMBL" id="FNDN01000029">
    <property type="protein sequence ID" value="SDJ34612.1"/>
    <property type="molecule type" value="Genomic_DNA"/>
</dbReference>
<dbReference type="GO" id="GO:0072330">
    <property type="term" value="P:monocarboxylic acid biosynthetic process"/>
    <property type="evidence" value="ECO:0007669"/>
    <property type="project" value="UniProtKB-ARBA"/>
</dbReference>
<feature type="domain" description="Carrier" evidence="5">
    <location>
        <begin position="31"/>
        <end position="106"/>
    </location>
</feature>
<dbReference type="Gene3D" id="3.30.300.30">
    <property type="match status" value="1"/>
</dbReference>
<dbReference type="SUPFAM" id="SSF56801">
    <property type="entry name" value="Acetyl-CoA synthetase-like"/>
    <property type="match status" value="1"/>
</dbReference>
<dbReference type="Proteomes" id="UP000183263">
    <property type="component" value="Unassembled WGS sequence"/>
</dbReference>
<dbReference type="SMART" id="SM00823">
    <property type="entry name" value="PKS_PP"/>
    <property type="match status" value="2"/>
</dbReference>
<dbReference type="CDD" id="cd17646">
    <property type="entry name" value="A_NRPS_AB3403-like"/>
    <property type="match status" value="1"/>
</dbReference>
<dbReference type="Gene3D" id="3.30.559.30">
    <property type="entry name" value="Nonribosomal peptide synthetase, condensation domain"/>
    <property type="match status" value="1"/>
</dbReference>
<dbReference type="FunFam" id="3.40.50.980:FF:000001">
    <property type="entry name" value="Non-ribosomal peptide synthetase"/>
    <property type="match status" value="1"/>
</dbReference>
<dbReference type="PROSITE" id="PS50075">
    <property type="entry name" value="CARRIER"/>
    <property type="match status" value="2"/>
</dbReference>
<dbReference type="InterPro" id="IPR025110">
    <property type="entry name" value="AMP-bd_C"/>
</dbReference>
<dbReference type="NCBIfam" id="TIGR01733">
    <property type="entry name" value="AA-adenyl-dom"/>
    <property type="match status" value="1"/>
</dbReference>
<dbReference type="GO" id="GO:0044550">
    <property type="term" value="P:secondary metabolite biosynthetic process"/>
    <property type="evidence" value="ECO:0007669"/>
    <property type="project" value="UniProtKB-ARBA"/>
</dbReference>
<dbReference type="FunFam" id="1.10.1200.10:FF:000016">
    <property type="entry name" value="Non-ribosomal peptide synthase"/>
    <property type="match status" value="1"/>
</dbReference>
<reference evidence="6 7" key="1">
    <citation type="submission" date="2016-10" db="EMBL/GenBank/DDBJ databases">
        <authorList>
            <person name="de Groot N.N."/>
        </authorList>
    </citation>
    <scope>NUCLEOTIDE SEQUENCE [LARGE SCALE GENOMIC DNA]</scope>
    <source>
        <strain evidence="6 7">DSM 44892</strain>
    </source>
</reference>
<dbReference type="PROSITE" id="PS00455">
    <property type="entry name" value="AMP_BINDING"/>
    <property type="match status" value="1"/>
</dbReference>
<dbReference type="GO" id="GO:0003824">
    <property type="term" value="F:catalytic activity"/>
    <property type="evidence" value="ECO:0007669"/>
    <property type="project" value="InterPro"/>
</dbReference>
<dbReference type="InterPro" id="IPR010071">
    <property type="entry name" value="AA_adenyl_dom"/>
</dbReference>
<evidence type="ECO:0000256" key="1">
    <source>
        <dbReference type="ARBA" id="ARBA00001957"/>
    </source>
</evidence>
<dbReference type="PROSITE" id="PS00012">
    <property type="entry name" value="PHOSPHOPANTETHEINE"/>
    <property type="match status" value="2"/>
</dbReference>
<dbReference type="Gene3D" id="3.30.559.10">
    <property type="entry name" value="Chloramphenicol acetyltransferase-like domain"/>
    <property type="match status" value="2"/>
</dbReference>
<dbReference type="InterPro" id="IPR001242">
    <property type="entry name" value="Condensation_dom"/>
</dbReference>
<dbReference type="FunFam" id="3.40.50.12780:FF:000012">
    <property type="entry name" value="Non-ribosomal peptide synthetase"/>
    <property type="match status" value="1"/>
</dbReference>
<dbReference type="FunFam" id="1.10.1200.10:FF:000005">
    <property type="entry name" value="Nonribosomal peptide synthetase 1"/>
    <property type="match status" value="1"/>
</dbReference>
<dbReference type="InterPro" id="IPR020845">
    <property type="entry name" value="AMP-binding_CS"/>
</dbReference>
<comment type="similarity">
    <text evidence="2">Belongs to the ATP-dependent AMP-binding enzyme family.</text>
</comment>
<evidence type="ECO:0000313" key="6">
    <source>
        <dbReference type="EMBL" id="SDJ34612.1"/>
    </source>
</evidence>
<dbReference type="FunFam" id="2.30.38.10:FF:000001">
    <property type="entry name" value="Non-ribosomal peptide synthetase PvdI"/>
    <property type="match status" value="1"/>
</dbReference>
<dbReference type="Pfam" id="PF00501">
    <property type="entry name" value="AMP-binding"/>
    <property type="match status" value="1"/>
</dbReference>
<dbReference type="GO" id="GO:0008610">
    <property type="term" value="P:lipid biosynthetic process"/>
    <property type="evidence" value="ECO:0007669"/>
    <property type="project" value="UniProtKB-ARBA"/>
</dbReference>
<dbReference type="PANTHER" id="PTHR45527">
    <property type="entry name" value="NONRIBOSOMAL PEPTIDE SYNTHETASE"/>
    <property type="match status" value="1"/>
</dbReference>
<comment type="cofactor">
    <cofactor evidence="1">
        <name>pantetheine 4'-phosphate</name>
        <dbReference type="ChEBI" id="CHEBI:47942"/>
    </cofactor>
</comment>
<keyword evidence="4" id="KW-0597">Phosphoprotein</keyword>
<dbReference type="InterPro" id="IPR009081">
    <property type="entry name" value="PP-bd_ACP"/>
</dbReference>
<keyword evidence="3" id="KW-0596">Phosphopantetheine</keyword>
<organism evidence="6 7">
    <name type="scientific">Rhodococcus triatomae</name>
    <dbReference type="NCBI Taxonomy" id="300028"/>
    <lineage>
        <taxon>Bacteria</taxon>
        <taxon>Bacillati</taxon>
        <taxon>Actinomycetota</taxon>
        <taxon>Actinomycetes</taxon>
        <taxon>Mycobacteriales</taxon>
        <taxon>Nocardiaceae</taxon>
        <taxon>Rhodococcus</taxon>
    </lineage>
</organism>
<dbReference type="SUPFAM" id="SSF47336">
    <property type="entry name" value="ACP-like"/>
    <property type="match status" value="2"/>
</dbReference>
<evidence type="ECO:0000256" key="2">
    <source>
        <dbReference type="ARBA" id="ARBA00006432"/>
    </source>
</evidence>
<feature type="domain" description="Carrier" evidence="5">
    <location>
        <begin position="1097"/>
        <end position="1172"/>
    </location>
</feature>
<dbReference type="SUPFAM" id="SSF52777">
    <property type="entry name" value="CoA-dependent acyltransferases"/>
    <property type="match status" value="3"/>
</dbReference>
<dbReference type="RefSeq" id="WP_139183375.1">
    <property type="nucleotide sequence ID" value="NZ_FNDN01000029.1"/>
</dbReference>
<dbReference type="InterPro" id="IPR020806">
    <property type="entry name" value="PKS_PP-bd"/>
</dbReference>
<dbReference type="InterPro" id="IPR000873">
    <property type="entry name" value="AMP-dep_synth/lig_dom"/>
</dbReference>
<dbReference type="Pfam" id="PF13193">
    <property type="entry name" value="AMP-binding_C"/>
    <property type="match status" value="1"/>
</dbReference>
<dbReference type="FunFam" id="3.30.300.30:FF:000010">
    <property type="entry name" value="Enterobactin synthetase component F"/>
    <property type="match status" value="1"/>
</dbReference>
<name>A0A1G8SZA8_9NOCA</name>
<feature type="non-terminal residue" evidence="6">
    <location>
        <position position="1"/>
    </location>
</feature>
<sequence length="1305" mass="140563">LDGFPVNASGKLDRKALPEPEIGSSTTEYIAPRTTAEQSVAAVFAEVLGVDQVGAGDSFFDLGGNSLSATRLVARLRERTGVNVALRELFDSPTVDALATMIDVRGESVDTSAPMPALAPRARPERIPLSPAQQRVWFLNQYDTTSPVHNLPLAVRFTGDLDVAALEVALSDVLRRHESLRTVFPESDSGPSQQVLSVDAATVTLDVVTAADPSAAVREFVLRGFDVTGELPVRARLFRTGADEHVLAIVLHHIAADGWSFAPLARDVMVAYAARAEGVTPAWEPLPVQYPDYTLWQHDVLGDEDDAESRSSRQIDYWRTALADLPDSIDLPSDRPRPAVASKRGATFSVEIPAEVHASMQSLARGRGASTFMVAHAALSVLLSRLTAGEDIAVGTPVAGRGDRALDDLVGMFVNTLVLRARVDPATPFTELLDQVRATDLDAFSHADIPFERLVEVLAPVRSTAHTPLFQVALFFQNHAPAEFTLPGLTVSTMPVLPDVAAFDLQVVLSELDTSEPRSHGSGAGSVTAEFNYATDLFDESTVRELARQFVRVLEVATTNPSVSVGDIELVDRAARDAALARWNDTARDVTPSTLPELFAAQVARTPDATALIAGDRTLSYAEFDAASNRLAHYLIGRGVGPESRVAVLMRRSLDLVVAMYAVVKTGAAYVPVDPDHPSDRVGYVLDSAAPACVLSTFDDRVEVAGDVVEIDLLDLSAFGDEPVTDADRLAPLRADNAAYVIYTSGSTGKPKGVAVTHRAIVNQLAWIQSEYRLTPADVYLQKTATTFDVSVWGYFWPHQVGSTVVLATADGHRDPEYLARTIDRFGVTATDFVPSMLDVFVAEAPESTCATLRHVLVIGEALPPRTAELFRERWAAGLHNLYGPTEAAVSVTYWETTEADTVTVPIGVPEWNTRLYVLDSRLHPVPVGVPGELYLGGVQLARGYLGRVDLTSDRFVADPHGDPGTRMYRTGDLVRRRSDGALEYIGRTDFQVKFRGQRIELGEIEAVLRAHPAVTGAAVLVHSDDATGDHLVAYVVAGSSVTPAELRTHAGEKLPVYMLPSVVTVLDEFPLNASGKLDRKALPAPEFSAETAEYVAPRTDAEHAVAEVFAEVLGLERIGAEDSFFDLGGNSLSATRVVARVRAQFGAEFAVRDLFENPTVAAVAAAAGQPSTGPGDSARPVLARRDRPEVLPLSAAQQRMWFLNRLDPESAAYNLPFGVRFTGDLNVEALSTAVSDVLARHESLRTVYPEIDGEARQLILDAGSITPVSPVQTVTESELSSALVGLFSVGFDVTSEVPVRVRVF</sequence>
<dbReference type="InterPro" id="IPR045851">
    <property type="entry name" value="AMP-bd_C_sf"/>
</dbReference>
<gene>
    <name evidence="6" type="ORF">SAMN05444695_1291</name>
</gene>
<evidence type="ECO:0000256" key="3">
    <source>
        <dbReference type="ARBA" id="ARBA00022450"/>
    </source>
</evidence>